<comment type="similarity">
    <text evidence="1">Belongs to the DeSI family.</text>
</comment>
<evidence type="ECO:0000256" key="3">
    <source>
        <dbReference type="ARBA" id="ARBA00022801"/>
    </source>
</evidence>
<evidence type="ECO:0000313" key="7">
    <source>
        <dbReference type="Proteomes" id="UP000001064"/>
    </source>
</evidence>
<dbReference type="Pfam" id="PF08324">
    <property type="entry name" value="PUL"/>
    <property type="match status" value="1"/>
</dbReference>
<dbReference type="GeneID" id="10502538"/>
<protein>
    <recommendedName>
        <fullName evidence="8">PPPDE domain-containing protein</fullName>
    </recommendedName>
</protein>
<evidence type="ECO:0000259" key="4">
    <source>
        <dbReference type="PROSITE" id="PS51396"/>
    </source>
</evidence>
<dbReference type="Gene3D" id="3.90.1720.30">
    <property type="entry name" value="PPPDE domains"/>
    <property type="match status" value="1"/>
</dbReference>
<dbReference type="InterPro" id="IPR013535">
    <property type="entry name" value="PUL_dom"/>
</dbReference>
<reference evidence="7" key="1">
    <citation type="journal article" date="2011" name="Genome Biol.">
        <title>Comparative genomics of the social amoebae Dictyostelium discoideum and Dictyostelium purpureum.</title>
        <authorList>
            <consortium name="US DOE Joint Genome Institute (JGI-PGF)"/>
            <person name="Sucgang R."/>
            <person name="Kuo A."/>
            <person name="Tian X."/>
            <person name="Salerno W."/>
            <person name="Parikh A."/>
            <person name="Feasley C.L."/>
            <person name="Dalin E."/>
            <person name="Tu H."/>
            <person name="Huang E."/>
            <person name="Barry K."/>
            <person name="Lindquist E."/>
            <person name="Shapiro H."/>
            <person name="Bruce D."/>
            <person name="Schmutz J."/>
            <person name="Salamov A."/>
            <person name="Fey P."/>
            <person name="Gaudet P."/>
            <person name="Anjard C."/>
            <person name="Babu M.M."/>
            <person name="Basu S."/>
            <person name="Bushmanova Y."/>
            <person name="van der Wel H."/>
            <person name="Katoh-Kurasawa M."/>
            <person name="Dinh C."/>
            <person name="Coutinho P.M."/>
            <person name="Saito T."/>
            <person name="Elias M."/>
            <person name="Schaap P."/>
            <person name="Kay R.R."/>
            <person name="Henrissat B."/>
            <person name="Eichinger L."/>
            <person name="Rivero F."/>
            <person name="Putnam N.H."/>
            <person name="West C.M."/>
            <person name="Loomis W.F."/>
            <person name="Chisholm R.L."/>
            <person name="Shaulsky G."/>
            <person name="Strassmann J.E."/>
            <person name="Queller D.C."/>
            <person name="Kuspa A."/>
            <person name="Grigoriev I.V."/>
        </authorList>
    </citation>
    <scope>NUCLEOTIDE SEQUENCE [LARGE SCALE GENOMIC DNA]</scope>
    <source>
        <strain evidence="7">QSDP1</strain>
    </source>
</reference>
<evidence type="ECO:0000259" key="5">
    <source>
        <dbReference type="PROSITE" id="PS51858"/>
    </source>
</evidence>
<dbReference type="InterPro" id="IPR008580">
    <property type="entry name" value="PPPDE_dom"/>
</dbReference>
<dbReference type="Gene3D" id="1.25.10.10">
    <property type="entry name" value="Leucine-rich Repeat Variant"/>
    <property type="match status" value="1"/>
</dbReference>
<keyword evidence="2" id="KW-0645">Protease</keyword>
<dbReference type="PROSITE" id="PS51858">
    <property type="entry name" value="PPPDE"/>
    <property type="match status" value="1"/>
</dbReference>
<dbReference type="GO" id="GO:0006508">
    <property type="term" value="P:proteolysis"/>
    <property type="evidence" value="ECO:0007669"/>
    <property type="project" value="UniProtKB-KW"/>
</dbReference>
<dbReference type="VEuPathDB" id="AmoebaDB:DICPUDRAFT_149119"/>
<dbReference type="SMART" id="SM01179">
    <property type="entry name" value="DUF862"/>
    <property type="match status" value="1"/>
</dbReference>
<dbReference type="AlphaFoldDB" id="F0ZCW5"/>
<dbReference type="PROSITE" id="PS51396">
    <property type="entry name" value="PUL"/>
    <property type="match status" value="1"/>
</dbReference>
<evidence type="ECO:0008006" key="8">
    <source>
        <dbReference type="Google" id="ProtNLM"/>
    </source>
</evidence>
<feature type="domain" description="PPPDE" evidence="5">
    <location>
        <begin position="2"/>
        <end position="142"/>
    </location>
</feature>
<dbReference type="PANTHER" id="PTHR12378">
    <property type="entry name" value="DESUMOYLATING ISOPEPTIDASE"/>
    <property type="match status" value="1"/>
</dbReference>
<dbReference type="GO" id="GO:0008233">
    <property type="term" value="F:peptidase activity"/>
    <property type="evidence" value="ECO:0007669"/>
    <property type="project" value="UniProtKB-KW"/>
</dbReference>
<dbReference type="PANTHER" id="PTHR12378:SF7">
    <property type="entry name" value="DESUMOYLATING ISOPEPTIDASE 1"/>
    <property type="match status" value="1"/>
</dbReference>
<dbReference type="MEROPS" id="C97.A01"/>
<evidence type="ECO:0000313" key="6">
    <source>
        <dbReference type="EMBL" id="EGC38232.1"/>
    </source>
</evidence>
<dbReference type="OrthoDB" id="21221at2759"/>
<evidence type="ECO:0000256" key="2">
    <source>
        <dbReference type="ARBA" id="ARBA00022670"/>
    </source>
</evidence>
<dbReference type="InterPro" id="IPR042266">
    <property type="entry name" value="PPPDE_sf"/>
</dbReference>
<dbReference type="eggNOG" id="KOG0324">
    <property type="taxonomic scope" value="Eukaryota"/>
</dbReference>
<dbReference type="InParanoid" id="F0ZCW5"/>
<evidence type="ECO:0000256" key="1">
    <source>
        <dbReference type="ARBA" id="ARBA00008140"/>
    </source>
</evidence>
<sequence>MHQIKLHVYDLSRGMAKSMSLGLTGKQIDAIYHTSIVCYGTEYYFGGGILRDKPFCTPHGTPQEIIDLGETEVDQDLFENFLSGITDRFRMDTYHLLENNCNHFTNECSNFLLGKGIPDHIVNLPSDFLKTPLGAMLGPMINNFFGGTGTNSWSNRVGPVNSNAQPPSLLNGFNNNNNYNSLPSNITSNTTNTITTSATTSNPTLHPKTIQNHKHTKISIPLILNYKPVLFEKSDVDAVFIKLASFANEEFKGISEKIKEFEINSPKLQQIIKSTNENIIVPIELCKYLEQLLKSFSEPHQFPLLEILRMLLLKDQPNKYFTDLSNETISNLMKSILKKKLSKASELLSYRVINNCFSSKSGIAYLFSDNNINDTFECVIDGLHSKDKILKRAVSTIAYNCSIYLTSNYNEQNLSLLTAVSHVLSEIDLSTEDPEIVFRLLMTVGTLVYCNDESLDILSTLEFDYNKYLKSPEDKIKKLIKEIQLLN</sequence>
<dbReference type="STRING" id="5786.F0ZCW5"/>
<dbReference type="Proteomes" id="UP000001064">
    <property type="component" value="Unassembled WGS sequence"/>
</dbReference>
<gene>
    <name evidence="6" type="ORF">DICPUDRAFT_149119</name>
</gene>
<dbReference type="SUPFAM" id="SSF48371">
    <property type="entry name" value="ARM repeat"/>
    <property type="match status" value="1"/>
</dbReference>
<name>F0ZCW5_DICPU</name>
<dbReference type="GO" id="GO:0032434">
    <property type="term" value="P:regulation of proteasomal ubiquitin-dependent protein catabolic process"/>
    <property type="evidence" value="ECO:0000318"/>
    <property type="project" value="GO_Central"/>
</dbReference>
<dbReference type="Pfam" id="PF05903">
    <property type="entry name" value="Peptidase_C97"/>
    <property type="match status" value="1"/>
</dbReference>
<proteinExistence type="inferred from homology"/>
<keyword evidence="7" id="KW-1185">Reference proteome</keyword>
<accession>F0ZCW5</accession>
<dbReference type="EMBL" id="GL870981">
    <property type="protein sequence ID" value="EGC38232.1"/>
    <property type="molecule type" value="Genomic_DNA"/>
</dbReference>
<dbReference type="InterPro" id="IPR016024">
    <property type="entry name" value="ARM-type_fold"/>
</dbReference>
<dbReference type="InterPro" id="IPR011989">
    <property type="entry name" value="ARM-like"/>
</dbReference>
<dbReference type="OMA" id="FTNECSN"/>
<organism evidence="6 7">
    <name type="scientific">Dictyostelium purpureum</name>
    <name type="common">Slime mold</name>
    <dbReference type="NCBI Taxonomy" id="5786"/>
    <lineage>
        <taxon>Eukaryota</taxon>
        <taxon>Amoebozoa</taxon>
        <taxon>Evosea</taxon>
        <taxon>Eumycetozoa</taxon>
        <taxon>Dictyostelia</taxon>
        <taxon>Dictyosteliales</taxon>
        <taxon>Dictyosteliaceae</taxon>
        <taxon>Dictyostelium</taxon>
    </lineage>
</organism>
<dbReference type="GO" id="GO:0006611">
    <property type="term" value="P:protein export from nucleus"/>
    <property type="evidence" value="ECO:0000318"/>
    <property type="project" value="GO_Central"/>
</dbReference>
<keyword evidence="3" id="KW-0378">Hydrolase</keyword>
<dbReference type="KEGG" id="dpp:DICPUDRAFT_149119"/>
<feature type="domain" description="PUL" evidence="4">
    <location>
        <begin position="221"/>
        <end position="486"/>
    </location>
</feature>
<dbReference type="RefSeq" id="XP_003285270.1">
    <property type="nucleotide sequence ID" value="XM_003285222.1"/>
</dbReference>